<protein>
    <submittedName>
        <fullName evidence="1">Uncharacterized protein</fullName>
    </submittedName>
</protein>
<reference evidence="2" key="1">
    <citation type="journal article" date="2013" name="Mol. Plant Microbe Interact.">
        <title>Global aspects of pacC regulation of pathogenicity genes in Colletotrichum gloeosporioides as revealed by transcriptome analysis.</title>
        <authorList>
            <person name="Alkan N."/>
            <person name="Meng X."/>
            <person name="Friedlander G."/>
            <person name="Reuveni E."/>
            <person name="Sukno S."/>
            <person name="Sherman A."/>
            <person name="Thon M."/>
            <person name="Fluhr R."/>
            <person name="Prusky D."/>
        </authorList>
    </citation>
    <scope>NUCLEOTIDE SEQUENCE [LARGE SCALE GENOMIC DNA]</scope>
    <source>
        <strain evidence="2">Cg-14</strain>
    </source>
</reference>
<proteinExistence type="predicted"/>
<name>T0KG21_COLGC</name>
<evidence type="ECO:0000313" key="1">
    <source>
        <dbReference type="EMBL" id="EQB51019.1"/>
    </source>
</evidence>
<sequence length="54" mass="5864">MPMGVMDAVLRIPGHCMQVNCYVSVGSKSLSESGQAHANTIITRNFVIWMDIPG</sequence>
<dbReference type="AlphaFoldDB" id="T0KG21"/>
<organism evidence="1 2">
    <name type="scientific">Colletotrichum gloeosporioides (strain Cg-14)</name>
    <name type="common">Anthracnose fungus</name>
    <name type="synonym">Glomerella cingulata</name>
    <dbReference type="NCBI Taxonomy" id="1237896"/>
    <lineage>
        <taxon>Eukaryota</taxon>
        <taxon>Fungi</taxon>
        <taxon>Dikarya</taxon>
        <taxon>Ascomycota</taxon>
        <taxon>Pezizomycotina</taxon>
        <taxon>Sordariomycetes</taxon>
        <taxon>Hypocreomycetidae</taxon>
        <taxon>Glomerellales</taxon>
        <taxon>Glomerellaceae</taxon>
        <taxon>Colletotrichum</taxon>
        <taxon>Colletotrichum gloeosporioides species complex</taxon>
    </lineage>
</organism>
<dbReference type="HOGENOM" id="CLU_3050197_0_0_1"/>
<accession>T0KG21</accession>
<dbReference type="Proteomes" id="UP000015530">
    <property type="component" value="Unassembled WGS sequence"/>
</dbReference>
<gene>
    <name evidence="1" type="ORF">CGLO_09481</name>
</gene>
<dbReference type="EMBL" id="AMYD01001908">
    <property type="protein sequence ID" value="EQB51019.1"/>
    <property type="molecule type" value="Genomic_DNA"/>
</dbReference>
<comment type="caution">
    <text evidence="1">The sequence shown here is derived from an EMBL/GenBank/DDBJ whole genome shotgun (WGS) entry which is preliminary data.</text>
</comment>
<evidence type="ECO:0000313" key="2">
    <source>
        <dbReference type="Proteomes" id="UP000015530"/>
    </source>
</evidence>